<dbReference type="Pfam" id="PF12783">
    <property type="entry name" value="Sec7-like_HUS"/>
    <property type="match status" value="1"/>
</dbReference>
<gene>
    <name evidence="8" type="ORF">KC19_10G013800</name>
</gene>
<proteinExistence type="predicted"/>
<accession>A0A8T0GMI3</accession>
<dbReference type="InterPro" id="IPR015403">
    <property type="entry name" value="Mon2/Sec7/BIG1-like_HDS"/>
</dbReference>
<dbReference type="InterPro" id="IPR032629">
    <property type="entry name" value="DCB_dom"/>
</dbReference>
<keyword evidence="1" id="KW-0813">Transport</keyword>
<feature type="region of interest" description="Disordered" evidence="3">
    <location>
        <begin position="1655"/>
        <end position="1675"/>
    </location>
</feature>
<name>A0A8T0GMI3_CERPU</name>
<keyword evidence="2" id="KW-0653">Protein transport</keyword>
<dbReference type="Proteomes" id="UP000822688">
    <property type="component" value="Chromosome 10"/>
</dbReference>
<evidence type="ECO:0000259" key="6">
    <source>
        <dbReference type="Pfam" id="PF16206"/>
    </source>
</evidence>
<evidence type="ECO:0000313" key="9">
    <source>
        <dbReference type="Proteomes" id="UP000822688"/>
    </source>
</evidence>
<feature type="domain" description="Mon2/Sec7/BIG1-like dimerisation and cyclophilin-binding" evidence="7">
    <location>
        <begin position="3"/>
        <end position="169"/>
    </location>
</feature>
<feature type="domain" description="Mon2 C-terminal" evidence="6">
    <location>
        <begin position="1378"/>
        <end position="1640"/>
    </location>
</feature>
<dbReference type="InterPro" id="IPR016024">
    <property type="entry name" value="ARM-type_fold"/>
</dbReference>
<feature type="domain" description="Mon2 C-terminal" evidence="6">
    <location>
        <begin position="916"/>
        <end position="1184"/>
    </location>
</feature>
<evidence type="ECO:0000259" key="5">
    <source>
        <dbReference type="Pfam" id="PF12783"/>
    </source>
</evidence>
<evidence type="ECO:0000256" key="2">
    <source>
        <dbReference type="ARBA" id="ARBA00022927"/>
    </source>
</evidence>
<evidence type="ECO:0000259" key="7">
    <source>
        <dbReference type="Pfam" id="PF16213"/>
    </source>
</evidence>
<dbReference type="InterPro" id="IPR032691">
    <property type="entry name" value="Mon2/Sec7/BIG1-like_HUS"/>
</dbReference>
<feature type="region of interest" description="Disordered" evidence="3">
    <location>
        <begin position="796"/>
        <end position="828"/>
    </location>
</feature>
<dbReference type="Pfam" id="PF09324">
    <property type="entry name" value="Sec7-like_HDS"/>
    <property type="match status" value="1"/>
</dbReference>
<feature type="domain" description="Mon2/Sec7/BIG1-like HUS" evidence="5">
    <location>
        <begin position="232"/>
        <end position="387"/>
    </location>
</feature>
<evidence type="ECO:0000313" key="8">
    <source>
        <dbReference type="EMBL" id="KAG0558242.1"/>
    </source>
</evidence>
<evidence type="ECO:0000256" key="1">
    <source>
        <dbReference type="ARBA" id="ARBA00022448"/>
    </source>
</evidence>
<dbReference type="GO" id="GO:0015031">
    <property type="term" value="P:protein transport"/>
    <property type="evidence" value="ECO:0007669"/>
    <property type="project" value="UniProtKB-KW"/>
</dbReference>
<protein>
    <recommendedName>
        <fullName evidence="10">Protein MON2 homolog</fullName>
    </recommendedName>
</protein>
<dbReference type="Pfam" id="PF16213">
    <property type="entry name" value="DCB"/>
    <property type="match status" value="1"/>
</dbReference>
<dbReference type="PANTHER" id="PTHR34199">
    <property type="entry name" value="NUMOD3 MOTIF FAMILY PROTEIN, EXPRESSED"/>
    <property type="match status" value="1"/>
</dbReference>
<evidence type="ECO:0008006" key="10">
    <source>
        <dbReference type="Google" id="ProtNLM"/>
    </source>
</evidence>
<dbReference type="Pfam" id="PF16206">
    <property type="entry name" value="Mon2_C"/>
    <property type="match status" value="2"/>
</dbReference>
<comment type="caution">
    <text evidence="8">The sequence shown here is derived from an EMBL/GenBank/DDBJ whole genome shotgun (WGS) entry which is preliminary data.</text>
</comment>
<feature type="domain" description="Mon2/Sec7/BIG1-like HDS" evidence="4">
    <location>
        <begin position="835"/>
        <end position="909"/>
    </location>
</feature>
<keyword evidence="9" id="KW-1185">Reference proteome</keyword>
<sequence length="1728" mass="189584">MALIASLESDLRMLAAEARRKFPAIKDSADRSIFKVRLASNASQLAGTDDVMKTFLLACESRNNKLSIMGLAGVDKLIAHDAVAPSVLPSILAALKERSDMTEEIVQLKTLQLSLTILQSQLYPRDEDQMAIILGLCLRLLGNSRNSDSVHSTAVATVRQAVALIFDSVLRAENLPVLHYGGTSGWSSSSNSVAGEVSRSISTSELAEDVYVDNQPLVATGNKALSEEGRLALHLFEDLTSFAGGGSATWLQVPQLQRSFALDMLEYVLSHYAVIFKRLSPFAQVLKQQVCSLLMTSLRTSSEIDSVVGEPAFRRLLLRSVASVTRLYNSMLTTECEVFMSMLIKSIDLDLPPWHHIMVLETLRGLCVEARMLCHLFKTFDMKLKNTDMVSSIVHTLARVVTRIELLEGSEETLIAVAGMFHCKSKGIEWTPEGDPSGMGALIASEAQAVTLAAEGLLGVIFTVATLTDEAVGLEELIDSSSIHIPDREASTKIDSKDMVSVCTALVNSVWRPLLEALSFILTRTQGEAIVSEIFKGYQAFTKACGVLYAVEPRDSFLASLCRFTFAFQNDPNRSWAGTASSGGKRPDLIDIREPVILSYKNIQAMRTLFNISHQLNLVLGPTSWILVLETLEVLDMVMHSAHSLSQDGIGNAARIREPSSELSILTMYDAQMFESTGKMSIPALSFFLTALRQVSNTFVSGLASSSNSTFSTVSGSATNNVTGQAALKMWAVERMLSTLMFNVHRLELVWDQVTDHLLELVEHDSQQVRTGALDALDRAICGILASPQFQESVQRALAGEESNEGDGGVQHVEGGDMKSGNGHSSVSISKQQSNENIALECTLLQPLSSLYNYGRITDVRAGALRILLHVLERHAEKLDQSWRSILELLRLVANASEKDLVPLGFQNLRVILNDGLLSIPAYALELCIEVAGAYVVQKKDVNISLTAIGALWTTADFFARGVNHDFCKAQGLRRMSGHFTAMNMSGSPDIGRSDMESEVDAEVSQSTPDKRLDVDNDALLLAVYGVIQGFITDDRPEIRHSAIRTLFQSMSSHGNQLSTAMWEHCIGTLVFPMVDTVQTLASTSSQDEWHGKELGTEGGKPVHMLVHHSRNTAQKQWDETLVLVLGGTSRLLKSYFKVFQSLNDFKNRWAILLAFIGESIVYGSKEVSLAAIASLNPLLISQAAKDNLPPQYFEAAFSMYESVVPSVVQPDSRVVPKAQKELLQSLGDLYNNGHLLFSTSCYLRLLVLVDLFVWIPISPGDLAVISQVQQTVLAVLPLVKPANDYLSPLWLTFIYQVLSYLPEGNHSKAVLAQAEHLKIEDSNRSLFKFLTSKANGRSSMVSNPSDLTKAKEGYGNGSLTQQLAVAAPERSSQTLSVAFSEKLIKVVLELHEACPPTAAATGIPDIVAAFGRCMATRRDSPKEKLWKTAVNAFICVLRKALIWDAADNEHHVAQENLVASGTIRSRFWKEVADVYDKFMVGACGRAISLPAGSTLEPEVLEADEQVENMVLCFLTDELLTCCQDAPREVLHHLVGVVDQCAARTSALPLASVVLLPAHCGRFSLSCLEKLFVLCSCESHLTGESSNVIVSQIAIPILLARCKAILHRFAEIEKELGNSTHPQIIMDEVSFVLKGLARLVLHPLTATHLSLPVRRSEVRPEQNQHEQEFRSRSSSTIHNVKLQPHLNSERAHLFLLYRNFCELLTTRVLEVRELLQALLVLVGTELGL</sequence>
<dbReference type="InterPro" id="IPR032817">
    <property type="entry name" value="Mon2_C"/>
</dbReference>
<evidence type="ECO:0000259" key="4">
    <source>
        <dbReference type="Pfam" id="PF09324"/>
    </source>
</evidence>
<feature type="compositionally biased region" description="Basic and acidic residues" evidence="3">
    <location>
        <begin position="1655"/>
        <end position="1671"/>
    </location>
</feature>
<dbReference type="EMBL" id="CM026431">
    <property type="protein sequence ID" value="KAG0558242.1"/>
    <property type="molecule type" value="Genomic_DNA"/>
</dbReference>
<evidence type="ECO:0000256" key="3">
    <source>
        <dbReference type="SAM" id="MobiDB-lite"/>
    </source>
</evidence>
<organism evidence="8 9">
    <name type="scientific">Ceratodon purpureus</name>
    <name type="common">Fire moss</name>
    <name type="synonym">Dicranum purpureum</name>
    <dbReference type="NCBI Taxonomy" id="3225"/>
    <lineage>
        <taxon>Eukaryota</taxon>
        <taxon>Viridiplantae</taxon>
        <taxon>Streptophyta</taxon>
        <taxon>Embryophyta</taxon>
        <taxon>Bryophyta</taxon>
        <taxon>Bryophytina</taxon>
        <taxon>Bryopsida</taxon>
        <taxon>Dicranidae</taxon>
        <taxon>Pseudoditrichales</taxon>
        <taxon>Ditrichaceae</taxon>
        <taxon>Ceratodon</taxon>
    </lineage>
</organism>
<dbReference type="PANTHER" id="PTHR34199:SF4">
    <property type="entry name" value="ARM REPEAT SUPERFAMILY PROTEIN"/>
    <property type="match status" value="1"/>
</dbReference>
<dbReference type="SUPFAM" id="SSF48371">
    <property type="entry name" value="ARM repeat"/>
    <property type="match status" value="1"/>
</dbReference>
<reference evidence="8" key="1">
    <citation type="submission" date="2020-06" db="EMBL/GenBank/DDBJ databases">
        <title>WGS assembly of Ceratodon purpureus strain R40.</title>
        <authorList>
            <person name="Carey S.B."/>
            <person name="Jenkins J."/>
            <person name="Shu S."/>
            <person name="Lovell J.T."/>
            <person name="Sreedasyam A."/>
            <person name="Maumus F."/>
            <person name="Tiley G.P."/>
            <person name="Fernandez-Pozo N."/>
            <person name="Barry K."/>
            <person name="Chen C."/>
            <person name="Wang M."/>
            <person name="Lipzen A."/>
            <person name="Daum C."/>
            <person name="Saski C.A."/>
            <person name="Payton A.C."/>
            <person name="Mcbreen J.C."/>
            <person name="Conrad R.E."/>
            <person name="Kollar L.M."/>
            <person name="Olsson S."/>
            <person name="Huttunen S."/>
            <person name="Landis J.B."/>
            <person name="Wickett N.J."/>
            <person name="Johnson M.G."/>
            <person name="Rensing S.A."/>
            <person name="Grimwood J."/>
            <person name="Schmutz J."/>
            <person name="Mcdaniel S.F."/>
        </authorList>
    </citation>
    <scope>NUCLEOTIDE SEQUENCE</scope>
    <source>
        <strain evidence="8">R40</strain>
    </source>
</reference>